<proteinExistence type="predicted"/>
<feature type="region of interest" description="Disordered" evidence="1">
    <location>
        <begin position="21"/>
        <end position="67"/>
    </location>
</feature>
<accession>A0ABV5G0M1</accession>
<protein>
    <submittedName>
        <fullName evidence="2">Uncharacterized protein</fullName>
    </submittedName>
</protein>
<comment type="caution">
    <text evidence="2">The sequence shown here is derived from an EMBL/GenBank/DDBJ whole genome shotgun (WGS) entry which is preliminary data.</text>
</comment>
<gene>
    <name evidence="2" type="ORF">ACFFX0_15210</name>
</gene>
<name>A0ABV5G0M1_9MICC</name>
<reference evidence="2 3" key="1">
    <citation type="submission" date="2024-09" db="EMBL/GenBank/DDBJ databases">
        <authorList>
            <person name="Sun Q."/>
            <person name="Mori K."/>
        </authorList>
    </citation>
    <scope>NUCLEOTIDE SEQUENCE [LARGE SCALE GENOMIC DNA]</scope>
    <source>
        <strain evidence="2 3">CCM 7609</strain>
    </source>
</reference>
<sequence length="76" mass="8405">MWATLESASARSISRWKKSWRLTSGPPWATGTRRVPNPASSRLRTASKGSSRFNSRARDPAAMSSKSGWKCLLRPA</sequence>
<dbReference type="EMBL" id="JBHMFI010000001">
    <property type="protein sequence ID" value="MFB9072470.1"/>
    <property type="molecule type" value="Genomic_DNA"/>
</dbReference>
<organism evidence="2 3">
    <name type="scientific">Citricoccus parietis</name>
    <dbReference type="NCBI Taxonomy" id="592307"/>
    <lineage>
        <taxon>Bacteria</taxon>
        <taxon>Bacillati</taxon>
        <taxon>Actinomycetota</taxon>
        <taxon>Actinomycetes</taxon>
        <taxon>Micrococcales</taxon>
        <taxon>Micrococcaceae</taxon>
        <taxon>Citricoccus</taxon>
    </lineage>
</organism>
<dbReference type="Proteomes" id="UP001589575">
    <property type="component" value="Unassembled WGS sequence"/>
</dbReference>
<evidence type="ECO:0000256" key="1">
    <source>
        <dbReference type="SAM" id="MobiDB-lite"/>
    </source>
</evidence>
<evidence type="ECO:0000313" key="3">
    <source>
        <dbReference type="Proteomes" id="UP001589575"/>
    </source>
</evidence>
<evidence type="ECO:0000313" key="2">
    <source>
        <dbReference type="EMBL" id="MFB9072470.1"/>
    </source>
</evidence>
<feature type="compositionally biased region" description="Polar residues" evidence="1">
    <location>
        <begin position="38"/>
        <end position="54"/>
    </location>
</feature>
<keyword evidence="3" id="KW-1185">Reference proteome</keyword>